<sequence length="50" mass="5879">MRNSLCLIQRKQNSRGMRTRKLPQFKYELPDISFDNSRVSSPGNGIYVYI</sequence>
<protein>
    <submittedName>
        <fullName evidence="1">Uncharacterized protein</fullName>
    </submittedName>
</protein>
<gene>
    <name evidence="1" type="ORF">SBRY_40057</name>
</gene>
<accession>A0A9W4H221</accession>
<dbReference type="Proteomes" id="UP001153328">
    <property type="component" value="Unassembled WGS sequence"/>
</dbReference>
<proteinExistence type="predicted"/>
<dbReference type="EMBL" id="CAJVAX010000018">
    <property type="protein sequence ID" value="CAG7645047.1"/>
    <property type="molecule type" value="Genomic_DNA"/>
</dbReference>
<dbReference type="AlphaFoldDB" id="A0A9W4H221"/>
<evidence type="ECO:0000313" key="2">
    <source>
        <dbReference type="Proteomes" id="UP001153328"/>
    </source>
</evidence>
<comment type="caution">
    <text evidence="1">The sequence shown here is derived from an EMBL/GenBank/DDBJ whole genome shotgun (WGS) entry which is preliminary data.</text>
</comment>
<organism evidence="1 2">
    <name type="scientific">Actinacidiphila bryophytorum</name>
    <dbReference type="NCBI Taxonomy" id="1436133"/>
    <lineage>
        <taxon>Bacteria</taxon>
        <taxon>Bacillati</taxon>
        <taxon>Actinomycetota</taxon>
        <taxon>Actinomycetes</taxon>
        <taxon>Kitasatosporales</taxon>
        <taxon>Streptomycetaceae</taxon>
        <taxon>Actinacidiphila</taxon>
    </lineage>
</organism>
<reference evidence="1" key="1">
    <citation type="submission" date="2021-06" db="EMBL/GenBank/DDBJ databases">
        <authorList>
            <person name="Arsene-Ploetze F."/>
        </authorList>
    </citation>
    <scope>NUCLEOTIDE SEQUENCE</scope>
    <source>
        <strain evidence="1">SBRY1</strain>
    </source>
</reference>
<evidence type="ECO:0000313" key="1">
    <source>
        <dbReference type="EMBL" id="CAG7645047.1"/>
    </source>
</evidence>
<name>A0A9W4H221_9ACTN</name>
<keyword evidence="2" id="KW-1185">Reference proteome</keyword>